<dbReference type="EMBL" id="CP155618">
    <property type="protein sequence ID" value="XBL14224.1"/>
    <property type="molecule type" value="Genomic_DNA"/>
</dbReference>
<evidence type="ECO:0000313" key="2">
    <source>
        <dbReference type="EMBL" id="XBL14224.1"/>
    </source>
</evidence>
<feature type="chain" id="PRO_5043963824" evidence="1">
    <location>
        <begin position="20"/>
        <end position="257"/>
    </location>
</feature>
<dbReference type="KEGG" id="mlil:QLS71_018155"/>
<accession>A0AAU7EF27</accession>
<evidence type="ECO:0000313" key="3">
    <source>
        <dbReference type="Proteomes" id="UP001224325"/>
    </source>
</evidence>
<name>A0AAU7EF27_9FLAO</name>
<feature type="signal peptide" evidence="1">
    <location>
        <begin position="1"/>
        <end position="19"/>
    </location>
</feature>
<dbReference type="RefSeq" id="WP_308993619.1">
    <property type="nucleotide sequence ID" value="NZ_CP155618.1"/>
</dbReference>
<reference evidence="2" key="1">
    <citation type="submission" date="2024-04" db="EMBL/GenBank/DDBJ databases">
        <title>Mariniflexile litorale, isolated from the shallow sediments of the Sea of Japan.</title>
        <authorList>
            <person name="Romanenko L."/>
            <person name="Isaeva M."/>
        </authorList>
    </citation>
    <scope>NUCLEOTIDE SEQUENCE [LARGE SCALE GENOMIC DNA]</scope>
    <source>
        <strain evidence="2">KMM 9835</strain>
    </source>
</reference>
<gene>
    <name evidence="2" type="ORF">QLS71_018155</name>
</gene>
<protein>
    <submittedName>
        <fullName evidence="2">Uncharacterized protein</fullName>
    </submittedName>
</protein>
<dbReference type="Proteomes" id="UP001224325">
    <property type="component" value="Chromosome"/>
</dbReference>
<proteinExistence type="predicted"/>
<sequence>MKKPILIFMLLYFVSITYAQVGIGTTTPQSSSMLDVESTNKGVLLPRMTNSQKNSISNPATGLMVYDITNKCTSVNIGTPASPNWECLNKTDNATIPTVIISDSSLKLSETLNFNQWVNVPDLNTTFTILEDEYIKISWTLFSGQTNSIDEDGFAQMFTILEVNGVKDDSSSNYLPMVHNTGETGSSYLMNTSTFTHAMNLSAGTYTIRVKVYLSAFMGSTDEVELGSRINYWSGRSGLTNQQMLNSTSNKLLITFL</sequence>
<organism evidence="2 3">
    <name type="scientific">Mariniflexile litorale</name>
    <dbReference type="NCBI Taxonomy" id="3045158"/>
    <lineage>
        <taxon>Bacteria</taxon>
        <taxon>Pseudomonadati</taxon>
        <taxon>Bacteroidota</taxon>
        <taxon>Flavobacteriia</taxon>
        <taxon>Flavobacteriales</taxon>
        <taxon>Flavobacteriaceae</taxon>
        <taxon>Mariniflexile</taxon>
    </lineage>
</organism>
<evidence type="ECO:0000256" key="1">
    <source>
        <dbReference type="SAM" id="SignalP"/>
    </source>
</evidence>
<keyword evidence="3" id="KW-1185">Reference proteome</keyword>
<keyword evidence="1" id="KW-0732">Signal</keyword>
<dbReference type="AlphaFoldDB" id="A0AAU7EF27"/>